<keyword evidence="2" id="KW-1185">Reference proteome</keyword>
<reference evidence="1 2" key="1">
    <citation type="submission" date="2013-08" db="EMBL/GenBank/DDBJ databases">
        <authorList>
            <person name="Weinstock G."/>
            <person name="Sodergren E."/>
            <person name="Wylie T."/>
            <person name="Fulton L."/>
            <person name="Fulton R."/>
            <person name="Fronick C."/>
            <person name="O'Laughlin M."/>
            <person name="Godfrey J."/>
            <person name="Miner T."/>
            <person name="Herter B."/>
            <person name="Appelbaum E."/>
            <person name="Cordes M."/>
            <person name="Lek S."/>
            <person name="Wollam A."/>
            <person name="Pepin K.H."/>
            <person name="Palsikar V.B."/>
            <person name="Mitreva M."/>
            <person name="Wilson R.K."/>
        </authorList>
    </citation>
    <scope>NUCLEOTIDE SEQUENCE [LARGE SCALE GENOMIC DNA]</scope>
    <source>
        <strain evidence="1 2">ATCC 12856</strain>
    </source>
</reference>
<dbReference type="PATRIC" id="fig|649747.3.peg.3425"/>
<protein>
    <recommendedName>
        <fullName evidence="3">LXG domain-containing protein</fullName>
    </recommendedName>
</protein>
<dbReference type="Proteomes" id="UP000016511">
    <property type="component" value="Unassembled WGS sequence"/>
</dbReference>
<accession>U1Y7K5</accession>
<dbReference type="AlphaFoldDB" id="U1Y7K5"/>
<dbReference type="EMBL" id="AWSJ01000226">
    <property type="protein sequence ID" value="ERI08147.1"/>
    <property type="molecule type" value="Genomic_DNA"/>
</dbReference>
<organism evidence="1 2">
    <name type="scientific">Aneurinibacillus aneurinilyticus ATCC 12856</name>
    <dbReference type="NCBI Taxonomy" id="649747"/>
    <lineage>
        <taxon>Bacteria</taxon>
        <taxon>Bacillati</taxon>
        <taxon>Bacillota</taxon>
        <taxon>Bacilli</taxon>
        <taxon>Bacillales</taxon>
        <taxon>Paenibacillaceae</taxon>
        <taxon>Aneurinibacillus group</taxon>
        <taxon>Aneurinibacillus</taxon>
    </lineage>
</organism>
<name>U1Y7K5_ANEAE</name>
<evidence type="ECO:0008006" key="3">
    <source>
        <dbReference type="Google" id="ProtNLM"/>
    </source>
</evidence>
<dbReference type="HOGENOM" id="CLU_803267_0_0_9"/>
<dbReference type="STRING" id="649747.HMPREF0083_03775"/>
<proteinExistence type="predicted"/>
<comment type="caution">
    <text evidence="1">The sequence shown here is derived from an EMBL/GenBank/DDBJ whole genome shotgun (WGS) entry which is preliminary data.</text>
</comment>
<evidence type="ECO:0000313" key="2">
    <source>
        <dbReference type="Proteomes" id="UP000016511"/>
    </source>
</evidence>
<sequence>MQQGRRGDKMASYKLVPTYVNTEKFRLSGIRQEVAGIEQRIQSLVSMLPDAGAAPVLRTVIGEMERMIQVIEVDVKKFLDADNREVLITLAEKLRKYKKDFEKFLSIGTQFAGIAVLMSGTVSFSRVAAFPRSKVYSYRSKSWLHKVNGRYPNVIARSIDKFLRVEPRNFVTKYFHSKLGLNKGFTNPANYVKGHLLGLPKNSNFAGVKKIASSVSKRFGAINVLSTSIGEGYGLLKKVNKGEATTADYVTTGTNIAIKSGATYAGAAVGATTLSFLGPPGIIVGGMVGGYVGGKVGDFVAKQVENVVRNFDKVKEEGAKIIHDIGEKGKEIFNKGKKWVTGWFK</sequence>
<evidence type="ECO:0000313" key="1">
    <source>
        <dbReference type="EMBL" id="ERI08147.1"/>
    </source>
</evidence>
<dbReference type="eggNOG" id="ENOG50344Y1">
    <property type="taxonomic scope" value="Bacteria"/>
</dbReference>
<gene>
    <name evidence="1" type="ORF">HMPREF0083_03775</name>
</gene>